<evidence type="ECO:0000256" key="3">
    <source>
        <dbReference type="ARBA" id="ARBA00022801"/>
    </source>
</evidence>
<keyword evidence="3 6" id="KW-0378">Hydrolase</keyword>
<name>A0A167Y1M6_9HYPO</name>
<feature type="binding site" evidence="6">
    <location>
        <position position="192"/>
    </location>
    <ligand>
        <name>Mg(2+)</name>
        <dbReference type="ChEBI" id="CHEBI:18420"/>
    </ligand>
</feature>
<dbReference type="GO" id="GO:0000287">
    <property type="term" value="F:magnesium ion binding"/>
    <property type="evidence" value="ECO:0007669"/>
    <property type="project" value="UniProtKB-UniRule"/>
</dbReference>
<dbReference type="InterPro" id="IPR023214">
    <property type="entry name" value="HAD_sf"/>
</dbReference>
<comment type="catalytic activity">
    <reaction evidence="6">
        <text>5-methylsulfanyl-2,3-dioxopentyl phosphate + H2O = 1,2-dihydroxy-5-(methylsulfanyl)pent-1-en-3-one + phosphate</text>
        <dbReference type="Rhea" id="RHEA:21700"/>
        <dbReference type="ChEBI" id="CHEBI:15377"/>
        <dbReference type="ChEBI" id="CHEBI:43474"/>
        <dbReference type="ChEBI" id="CHEBI:49252"/>
        <dbReference type="ChEBI" id="CHEBI:58828"/>
        <dbReference type="EC" id="3.1.3.77"/>
    </reaction>
</comment>
<dbReference type="OrthoDB" id="272500at2759"/>
<dbReference type="HAMAP" id="MF_03117">
    <property type="entry name" value="Salvage_MtnC_euk"/>
    <property type="match status" value="1"/>
</dbReference>
<dbReference type="PANTHER" id="PTHR20371:SF1">
    <property type="entry name" value="ENOLASE-PHOSPHATASE E1"/>
    <property type="match status" value="1"/>
</dbReference>
<comment type="subcellular location">
    <subcellularLocation>
        <location evidence="6">Cytoplasm</location>
    </subcellularLocation>
    <subcellularLocation>
        <location evidence="6">Nucleus</location>
    </subcellularLocation>
</comment>
<evidence type="ECO:0000256" key="4">
    <source>
        <dbReference type="ARBA" id="ARBA00022842"/>
    </source>
</evidence>
<dbReference type="SFLD" id="SFLDG01129">
    <property type="entry name" value="C1.5:_HAD__Beta-PGM__Phosphata"/>
    <property type="match status" value="1"/>
</dbReference>
<dbReference type="GO" id="GO:0005634">
    <property type="term" value="C:nucleus"/>
    <property type="evidence" value="ECO:0007669"/>
    <property type="project" value="UniProtKB-SubCell"/>
</dbReference>
<dbReference type="PANTHER" id="PTHR20371">
    <property type="entry name" value="ENOLASE-PHOSPHATASE E1"/>
    <property type="match status" value="1"/>
</dbReference>
<dbReference type="InterPro" id="IPR036412">
    <property type="entry name" value="HAD-like_sf"/>
</dbReference>
<dbReference type="Gene3D" id="3.40.50.1000">
    <property type="entry name" value="HAD superfamily/HAD-like"/>
    <property type="match status" value="1"/>
</dbReference>
<comment type="similarity">
    <text evidence="6">Belongs to the HAD-like hydrolase superfamily. MasA/MtnC family.</text>
</comment>
<dbReference type="EMBL" id="AZGY01000020">
    <property type="protein sequence ID" value="KZZ90749.1"/>
    <property type="molecule type" value="Genomic_DNA"/>
</dbReference>
<dbReference type="GO" id="GO:0005737">
    <property type="term" value="C:cytoplasm"/>
    <property type="evidence" value="ECO:0007669"/>
    <property type="project" value="UniProtKB-SubCell"/>
</dbReference>
<keyword evidence="4 6" id="KW-0460">Magnesium</keyword>
<dbReference type="STRING" id="1081109.A0A167Y1M6"/>
<evidence type="ECO:0000256" key="5">
    <source>
        <dbReference type="ARBA" id="ARBA00023167"/>
    </source>
</evidence>
<keyword evidence="2 6" id="KW-0479">Metal-binding</keyword>
<dbReference type="Gene3D" id="1.10.720.60">
    <property type="match status" value="1"/>
</dbReference>
<feature type="binding site" evidence="6">
    <location>
        <begin position="129"/>
        <end position="130"/>
    </location>
    <ligand>
        <name>substrate</name>
    </ligand>
</feature>
<feature type="binding site" evidence="6">
    <location>
        <position position="166"/>
    </location>
    <ligand>
        <name>substrate</name>
    </ligand>
</feature>
<gene>
    <name evidence="6" type="primary">UTR4</name>
    <name evidence="7" type="ORF">AAL_06975</name>
</gene>
<comment type="caution">
    <text evidence="7">The sequence shown here is derived from an EMBL/GenBank/DDBJ whole genome shotgun (WGS) entry which is preliminary data.</text>
</comment>
<dbReference type="InterPro" id="IPR027511">
    <property type="entry name" value="ENOPH1_eukaryotes"/>
</dbReference>
<keyword evidence="6" id="KW-0963">Cytoplasm</keyword>
<dbReference type="SFLD" id="SFLDS00003">
    <property type="entry name" value="Haloacid_Dehalogenase"/>
    <property type="match status" value="1"/>
</dbReference>
<keyword evidence="1 6" id="KW-0028">Amino-acid biosynthesis</keyword>
<evidence type="ECO:0000256" key="6">
    <source>
        <dbReference type="HAMAP-Rule" id="MF_03117"/>
    </source>
</evidence>
<dbReference type="GO" id="GO:0019509">
    <property type="term" value="P:L-methionine salvage from methylthioadenosine"/>
    <property type="evidence" value="ECO:0007669"/>
    <property type="project" value="UniProtKB-UniRule"/>
</dbReference>
<comment type="subunit">
    <text evidence="6">Monomer.</text>
</comment>
<comment type="cofactor">
    <cofactor evidence="6">
        <name>Mg(2+)</name>
        <dbReference type="ChEBI" id="CHEBI:18420"/>
    </cofactor>
    <text evidence="6">Binds 1 Mg(2+) ion per subunit.</text>
</comment>
<evidence type="ECO:0000313" key="8">
    <source>
        <dbReference type="Proteomes" id="UP000078544"/>
    </source>
</evidence>
<dbReference type="GO" id="GO:0043874">
    <property type="term" value="F:acireductone synthase activity"/>
    <property type="evidence" value="ECO:0007669"/>
    <property type="project" value="UniProtKB-EC"/>
</dbReference>
<dbReference type="InterPro" id="IPR023943">
    <property type="entry name" value="Enolase-ppase_E1"/>
</dbReference>
<dbReference type="SFLD" id="SFLDG01133">
    <property type="entry name" value="C1.5.4:_Enolase-phosphatase_Li"/>
    <property type="match status" value="1"/>
</dbReference>
<evidence type="ECO:0000256" key="1">
    <source>
        <dbReference type="ARBA" id="ARBA00022605"/>
    </source>
</evidence>
<dbReference type="Proteomes" id="UP000078544">
    <property type="component" value="Unassembled WGS sequence"/>
</dbReference>
<dbReference type="AlphaFoldDB" id="A0A167Y1M6"/>
<keyword evidence="8" id="KW-1185">Reference proteome</keyword>
<keyword evidence="5 6" id="KW-0486">Methionine biosynthesis</keyword>
<comment type="pathway">
    <text evidence="6">Amino-acid biosynthesis; L-methionine biosynthesis via salvage pathway; L-methionine from S-methyl-5-thio-alpha-D-ribose 1-phosphate: step 4/6.</text>
</comment>
<comment type="pathway">
    <text evidence="6">Amino-acid biosynthesis; L-methionine biosynthesis via salvage pathway; L-methionine from S-methyl-5-thio-alpha-D-ribose 1-phosphate: step 3/6.</text>
</comment>
<protein>
    <recommendedName>
        <fullName evidence="6">Enolase-phosphatase E1</fullName>
        <ecNumber evidence="6">3.1.3.77</ecNumber>
    </recommendedName>
    <alternativeName>
        <fullName evidence="6">2,3-diketo-5-methylthio-1-phosphopentane phosphatase</fullName>
    </alternativeName>
</protein>
<comment type="function">
    <text evidence="6">Bifunctional enzyme that catalyzes the enolization of 2,3-diketo-5-methylthiopentyl-1-phosphate (DK-MTP-1-P) into the intermediate 2-hydroxy-3-keto-5-methylthiopentenyl-1-phosphate (HK-MTPenyl-1-P), which is then dephosphorylated to form the acireductone 1,2-dihydroxy-3-keto-5-methylthiopentene (DHK-MTPene).</text>
</comment>
<sequence length="241" mass="26800">MLASIYADVDVILLDIEGTVCPITFVHDILFPYALSKLPQYLKRHWDSDEFASYRNAFPEKYKSDPIAFEGHVRDLVSRDVKASYLKALQGLLWQAGYSSGELQAPLFPDVCPFILSTHAAGKKIIIYSSGSVEAQRLFFSHTTADPSDLTPYITAWFDTVNAGPKQESESYKNIIASFDHIAASRWLFLSDNLAEVYAALRSGMRSLPVTRPGNSPLPENDNLSALAISDFSLQSEGRLK</sequence>
<dbReference type="EC" id="3.1.3.77" evidence="6"/>
<evidence type="ECO:0000256" key="2">
    <source>
        <dbReference type="ARBA" id="ARBA00022723"/>
    </source>
</evidence>
<dbReference type="UniPathway" id="UPA00904">
    <property type="reaction ID" value="UER00876"/>
</dbReference>
<organism evidence="7 8">
    <name type="scientific">Moelleriella libera RCEF 2490</name>
    <dbReference type="NCBI Taxonomy" id="1081109"/>
    <lineage>
        <taxon>Eukaryota</taxon>
        <taxon>Fungi</taxon>
        <taxon>Dikarya</taxon>
        <taxon>Ascomycota</taxon>
        <taxon>Pezizomycotina</taxon>
        <taxon>Sordariomycetes</taxon>
        <taxon>Hypocreomycetidae</taxon>
        <taxon>Hypocreales</taxon>
        <taxon>Clavicipitaceae</taxon>
        <taxon>Moelleriella</taxon>
    </lineage>
</organism>
<proteinExistence type="inferred from homology"/>
<feature type="binding site" evidence="6">
    <location>
        <position position="17"/>
    </location>
    <ligand>
        <name>Mg(2+)</name>
        <dbReference type="ChEBI" id="CHEBI:18420"/>
    </ligand>
</feature>
<evidence type="ECO:0000313" key="7">
    <source>
        <dbReference type="EMBL" id="KZZ90749.1"/>
    </source>
</evidence>
<dbReference type="CDD" id="cd01629">
    <property type="entry name" value="HAD_EP"/>
    <property type="match status" value="1"/>
</dbReference>
<accession>A0A167Y1M6</accession>
<dbReference type="NCBIfam" id="TIGR01691">
    <property type="entry name" value="enolase-ppase"/>
    <property type="match status" value="1"/>
</dbReference>
<reference evidence="7 8" key="1">
    <citation type="journal article" date="2016" name="Genome Biol. Evol.">
        <title>Divergent and convergent evolution of fungal pathogenicity.</title>
        <authorList>
            <person name="Shang Y."/>
            <person name="Xiao G."/>
            <person name="Zheng P."/>
            <person name="Cen K."/>
            <person name="Zhan S."/>
            <person name="Wang C."/>
        </authorList>
    </citation>
    <scope>NUCLEOTIDE SEQUENCE [LARGE SCALE GENOMIC DNA]</scope>
    <source>
        <strain evidence="7 8">RCEF 2490</strain>
    </source>
</reference>
<dbReference type="SUPFAM" id="SSF56784">
    <property type="entry name" value="HAD-like"/>
    <property type="match status" value="1"/>
</dbReference>
<keyword evidence="6" id="KW-0539">Nucleus</keyword>
<feature type="binding site" evidence="6">
    <location>
        <position position="15"/>
    </location>
    <ligand>
        <name>Mg(2+)</name>
        <dbReference type="ChEBI" id="CHEBI:18420"/>
    </ligand>
</feature>